<name>A0A8J3WEP0_PLARO</name>
<evidence type="ECO:0000256" key="1">
    <source>
        <dbReference type="SAM" id="MobiDB-lite"/>
    </source>
</evidence>
<evidence type="ECO:0000313" key="2">
    <source>
        <dbReference type="EMBL" id="GIH86448.1"/>
    </source>
</evidence>
<proteinExistence type="predicted"/>
<dbReference type="EMBL" id="BOOI01000046">
    <property type="protein sequence ID" value="GIH86448.1"/>
    <property type="molecule type" value="Genomic_DNA"/>
</dbReference>
<dbReference type="Pfam" id="PF05762">
    <property type="entry name" value="VWA_CoxE"/>
    <property type="match status" value="1"/>
</dbReference>
<dbReference type="InterPro" id="IPR008912">
    <property type="entry name" value="Uncharacterised_CoxE"/>
</dbReference>
<accession>A0A8J3WEP0</accession>
<dbReference type="InterPro" id="IPR036465">
    <property type="entry name" value="vWFA_dom_sf"/>
</dbReference>
<sequence length="621" mass="64578">MSAVPPPQPAGPTPLPPVAPVVDEDLQLARDELIIRMNSVIGTLSGRDDVLLDIVWGRGTKAPPAWFDPRRAEITINADVALPEGTHPDEVDPTTFPGRLAHPVLVGLGCHEAGHARAHGWNTLQMAERGRAVAPRVSQAATWLEELWIEAGQLRHHPGHQRWLRAAARQLITPPPLPDDASDQQQRAAAGFCALLALGRVDAGVLEPGDVTAMETQVRAVLGDQTLAELTSLWQAAIQLPEGDIDALFDLAHQVVAALGLDDDETLPDEVMRAGTGCALGHGTGAESGEDGADPSASPSSPHPLSAAAADLATAVAEASIAQAADDLADHQATAAPNPHILAQRTAETEARAAAARAAQIAFGAGGGNRSSGPVTGQRPATAAERAAAKALAAELRRARHRGRASSVTPSALPPGRLNGRDAMLATAQHALGLPITAQPFRQLRRRPTPQPPLQVGIAVDVSGSMHATAAAMASLTWVMAQAVRQIHGRSATLAWGEQLTPVTRPGQVPDLVPQLTTDEGTEVLHEAIAALDGTLELATGTGARLLVIASDGQLHGQQQIRLAGERIDRLVRAGCGVLWLCLERRATVLPGAISVAAHDPASAVHAIGQAAITALRHSGA</sequence>
<evidence type="ECO:0008006" key="4">
    <source>
        <dbReference type="Google" id="ProtNLM"/>
    </source>
</evidence>
<dbReference type="RefSeq" id="WP_189243021.1">
    <property type="nucleotide sequence ID" value="NZ_BMQP01000026.1"/>
</dbReference>
<dbReference type="Proteomes" id="UP000655044">
    <property type="component" value="Unassembled WGS sequence"/>
</dbReference>
<organism evidence="2 3">
    <name type="scientific">Planobispora rosea</name>
    <dbReference type="NCBI Taxonomy" id="35762"/>
    <lineage>
        <taxon>Bacteria</taxon>
        <taxon>Bacillati</taxon>
        <taxon>Actinomycetota</taxon>
        <taxon>Actinomycetes</taxon>
        <taxon>Streptosporangiales</taxon>
        <taxon>Streptosporangiaceae</taxon>
        <taxon>Planobispora</taxon>
    </lineage>
</organism>
<dbReference type="AlphaFoldDB" id="A0A8J3WEP0"/>
<gene>
    <name evidence="2" type="ORF">Pro02_48560</name>
</gene>
<protein>
    <recommendedName>
        <fullName evidence="4">VWA domain containing CoxE-like protein</fullName>
    </recommendedName>
</protein>
<keyword evidence="3" id="KW-1185">Reference proteome</keyword>
<feature type="compositionally biased region" description="Low complexity" evidence="1">
    <location>
        <begin position="294"/>
        <end position="306"/>
    </location>
</feature>
<feature type="region of interest" description="Disordered" evidence="1">
    <location>
        <begin position="278"/>
        <end position="306"/>
    </location>
</feature>
<comment type="caution">
    <text evidence="2">The sequence shown here is derived from an EMBL/GenBank/DDBJ whole genome shotgun (WGS) entry which is preliminary data.</text>
</comment>
<reference evidence="2" key="1">
    <citation type="submission" date="2021-01" db="EMBL/GenBank/DDBJ databases">
        <title>Whole genome shotgun sequence of Planobispora rosea NBRC 15558.</title>
        <authorList>
            <person name="Komaki H."/>
            <person name="Tamura T."/>
        </authorList>
    </citation>
    <scope>NUCLEOTIDE SEQUENCE</scope>
    <source>
        <strain evidence="2">NBRC 15558</strain>
    </source>
</reference>
<dbReference type="SUPFAM" id="SSF53300">
    <property type="entry name" value="vWA-like"/>
    <property type="match status" value="1"/>
</dbReference>
<evidence type="ECO:0000313" key="3">
    <source>
        <dbReference type="Proteomes" id="UP000655044"/>
    </source>
</evidence>